<dbReference type="InterPro" id="IPR003594">
    <property type="entry name" value="HATPase_dom"/>
</dbReference>
<dbReference type="InterPro" id="IPR050351">
    <property type="entry name" value="BphY/WalK/GraS-like"/>
</dbReference>
<dbReference type="Pfam" id="PF00512">
    <property type="entry name" value="HisKA"/>
    <property type="match status" value="1"/>
</dbReference>
<reference evidence="11" key="1">
    <citation type="submission" date="2022-10" db="EMBL/GenBank/DDBJ databases">
        <authorList>
            <person name="Koch H."/>
        </authorList>
    </citation>
    <scope>NUCLEOTIDE SEQUENCE</scope>
    <source>
        <strain evidence="11">DNF</strain>
    </source>
</reference>
<dbReference type="InterPro" id="IPR003660">
    <property type="entry name" value="HAMP_dom"/>
</dbReference>
<feature type="domain" description="Histidine kinase" evidence="9">
    <location>
        <begin position="302"/>
        <end position="517"/>
    </location>
</feature>
<dbReference type="GO" id="GO:0007234">
    <property type="term" value="P:osmosensory signaling via phosphorelay pathway"/>
    <property type="evidence" value="ECO:0007669"/>
    <property type="project" value="TreeGrafter"/>
</dbReference>
<dbReference type="Pfam" id="PF02518">
    <property type="entry name" value="HATPase_c"/>
    <property type="match status" value="1"/>
</dbReference>
<keyword evidence="8" id="KW-0472">Membrane</keyword>
<evidence type="ECO:0000256" key="6">
    <source>
        <dbReference type="ARBA" id="ARBA00022777"/>
    </source>
</evidence>
<dbReference type="GO" id="GO:0016020">
    <property type="term" value="C:membrane"/>
    <property type="evidence" value="ECO:0007669"/>
    <property type="project" value="UniProtKB-SubCell"/>
</dbReference>
<dbReference type="RefSeq" id="WP_289268463.1">
    <property type="nucleotide sequence ID" value="NZ_OX365700.1"/>
</dbReference>
<dbReference type="CDD" id="cd00082">
    <property type="entry name" value="HisKA"/>
    <property type="match status" value="1"/>
</dbReference>
<dbReference type="SUPFAM" id="SSF47384">
    <property type="entry name" value="Homodimeric domain of signal transducing histidine kinase"/>
    <property type="match status" value="1"/>
</dbReference>
<dbReference type="CDD" id="cd06225">
    <property type="entry name" value="HAMP"/>
    <property type="match status" value="1"/>
</dbReference>
<dbReference type="Proteomes" id="UP001179121">
    <property type="component" value="Chromosome"/>
</dbReference>
<dbReference type="SMART" id="SM00388">
    <property type="entry name" value="HisKA"/>
    <property type="match status" value="1"/>
</dbReference>
<evidence type="ECO:0000256" key="1">
    <source>
        <dbReference type="ARBA" id="ARBA00000085"/>
    </source>
</evidence>
<evidence type="ECO:0000256" key="4">
    <source>
        <dbReference type="ARBA" id="ARBA00022553"/>
    </source>
</evidence>
<dbReference type="InterPro" id="IPR036097">
    <property type="entry name" value="HisK_dim/P_sf"/>
</dbReference>
<sequence>MSFALLRSPLRLFRRLTIGKKLLTSFGILLVVLGLSFAAILFYLSKINSYVDRHHRITVPALATTAAMQQLAGELRLTFHRWEHAATAEEARESFRQGEAISHTLRRQLEVYRGTHLIRPHHPRLLTMLDDHGRLDLVEEEAHLVSTIASTLSHVESLWAERAGASPEPSSDGLPRSLEDLSEHLIRLVLLQTAVTAEMKAEGDLLSQQGTVIVVAGILLLAGLILLTYAVAHSQIAEPLRSLAATADRVAHHDLAARFQPLSSQDEVGRLSKALAAMLANLRERSSALERKTKELEAFTYSVAHDLKGPLREIEGFSSLLEKQFAQTQDEQLRHRIDVIRTSALRLTHMIDALLKYSRLEQASLPMSRFNLLEMLGTLAAERLSGAQGPKPRITIDLPFADLYGEPVSIRQALANLLDNAVKFARPGEPADIVVTGTLSATETILCIRDRGIGFDQAYADRIFGLFERLHGAQAFEGTGVGLAIVKLVMDKHGGRVWAESMPGQGATFYLAFPQAIS</sequence>
<feature type="coiled-coil region" evidence="7">
    <location>
        <begin position="272"/>
        <end position="299"/>
    </location>
</feature>
<dbReference type="KEGG" id="nti:DNFV4_01973"/>
<dbReference type="PROSITE" id="PS50109">
    <property type="entry name" value="HIS_KIN"/>
    <property type="match status" value="1"/>
</dbReference>
<dbReference type="InterPro" id="IPR004358">
    <property type="entry name" value="Sig_transdc_His_kin-like_C"/>
</dbReference>
<evidence type="ECO:0000313" key="12">
    <source>
        <dbReference type="Proteomes" id="UP001179121"/>
    </source>
</evidence>
<comment type="catalytic activity">
    <reaction evidence="1">
        <text>ATP + protein L-histidine = ADP + protein N-phospho-L-histidine.</text>
        <dbReference type="EC" id="2.7.13.3"/>
    </reaction>
</comment>
<gene>
    <name evidence="11" type="ORF">DNFV4_01973</name>
</gene>
<keyword evidence="6 11" id="KW-0418">Kinase</keyword>
<dbReference type="GO" id="GO:0030295">
    <property type="term" value="F:protein kinase activator activity"/>
    <property type="evidence" value="ECO:0007669"/>
    <property type="project" value="TreeGrafter"/>
</dbReference>
<dbReference type="PANTHER" id="PTHR42878:SF15">
    <property type="entry name" value="BACTERIOPHYTOCHROME"/>
    <property type="match status" value="1"/>
</dbReference>
<keyword evidence="7" id="KW-0175">Coiled coil</keyword>
<dbReference type="Gene3D" id="6.10.340.10">
    <property type="match status" value="1"/>
</dbReference>
<dbReference type="InterPro" id="IPR036890">
    <property type="entry name" value="HATPase_C_sf"/>
</dbReference>
<dbReference type="SUPFAM" id="SSF158472">
    <property type="entry name" value="HAMP domain-like"/>
    <property type="match status" value="1"/>
</dbReference>
<keyword evidence="12" id="KW-1185">Reference proteome</keyword>
<dbReference type="PRINTS" id="PR00344">
    <property type="entry name" value="BCTRLSENSOR"/>
</dbReference>
<evidence type="ECO:0000256" key="5">
    <source>
        <dbReference type="ARBA" id="ARBA00022679"/>
    </source>
</evidence>
<dbReference type="InterPro" id="IPR005467">
    <property type="entry name" value="His_kinase_dom"/>
</dbReference>
<evidence type="ECO:0000256" key="2">
    <source>
        <dbReference type="ARBA" id="ARBA00004370"/>
    </source>
</evidence>
<name>A0AA86MYU0_9BACT</name>
<dbReference type="PANTHER" id="PTHR42878">
    <property type="entry name" value="TWO-COMPONENT HISTIDINE KINASE"/>
    <property type="match status" value="1"/>
</dbReference>
<dbReference type="EMBL" id="OX365700">
    <property type="protein sequence ID" value="CAI4031554.1"/>
    <property type="molecule type" value="Genomic_DNA"/>
</dbReference>
<evidence type="ECO:0000256" key="8">
    <source>
        <dbReference type="SAM" id="Phobius"/>
    </source>
</evidence>
<dbReference type="PROSITE" id="PS50885">
    <property type="entry name" value="HAMP"/>
    <property type="match status" value="1"/>
</dbReference>
<dbReference type="InterPro" id="IPR003661">
    <property type="entry name" value="HisK_dim/P_dom"/>
</dbReference>
<keyword evidence="8" id="KW-1133">Transmembrane helix</keyword>
<dbReference type="Gene3D" id="3.30.565.10">
    <property type="entry name" value="Histidine kinase-like ATPase, C-terminal domain"/>
    <property type="match status" value="1"/>
</dbReference>
<dbReference type="EC" id="2.7.13.3" evidence="3"/>
<dbReference type="AlphaFoldDB" id="A0AA86MYU0"/>
<keyword evidence="5" id="KW-0808">Transferase</keyword>
<dbReference type="Pfam" id="PF00672">
    <property type="entry name" value="HAMP"/>
    <property type="match status" value="1"/>
</dbReference>
<evidence type="ECO:0000259" key="9">
    <source>
        <dbReference type="PROSITE" id="PS50109"/>
    </source>
</evidence>
<evidence type="ECO:0000259" key="10">
    <source>
        <dbReference type="PROSITE" id="PS50885"/>
    </source>
</evidence>
<evidence type="ECO:0000256" key="7">
    <source>
        <dbReference type="SAM" id="Coils"/>
    </source>
</evidence>
<keyword evidence="8" id="KW-0812">Transmembrane</keyword>
<proteinExistence type="predicted"/>
<accession>A0AA86MYU0</accession>
<keyword evidence="4" id="KW-0597">Phosphoprotein</keyword>
<comment type="subcellular location">
    <subcellularLocation>
        <location evidence="2">Membrane</location>
    </subcellularLocation>
</comment>
<dbReference type="SMART" id="SM00387">
    <property type="entry name" value="HATPase_c"/>
    <property type="match status" value="1"/>
</dbReference>
<evidence type="ECO:0000313" key="11">
    <source>
        <dbReference type="EMBL" id="CAI4031554.1"/>
    </source>
</evidence>
<organism evidence="11 12">
    <name type="scientific">Nitrospira tepida</name>
    <dbReference type="NCBI Taxonomy" id="2973512"/>
    <lineage>
        <taxon>Bacteria</taxon>
        <taxon>Pseudomonadati</taxon>
        <taxon>Nitrospirota</taxon>
        <taxon>Nitrospiria</taxon>
        <taxon>Nitrospirales</taxon>
        <taxon>Nitrospiraceae</taxon>
        <taxon>Nitrospira</taxon>
    </lineage>
</organism>
<feature type="transmembrane region" description="Helical" evidence="8">
    <location>
        <begin position="212"/>
        <end position="232"/>
    </location>
</feature>
<protein>
    <recommendedName>
        <fullName evidence="3">histidine kinase</fullName>
        <ecNumber evidence="3">2.7.13.3</ecNumber>
    </recommendedName>
</protein>
<dbReference type="GO" id="GO:0000155">
    <property type="term" value="F:phosphorelay sensor kinase activity"/>
    <property type="evidence" value="ECO:0007669"/>
    <property type="project" value="InterPro"/>
</dbReference>
<dbReference type="SUPFAM" id="SSF55874">
    <property type="entry name" value="ATPase domain of HSP90 chaperone/DNA topoisomerase II/histidine kinase"/>
    <property type="match status" value="1"/>
</dbReference>
<dbReference type="GO" id="GO:0000156">
    <property type="term" value="F:phosphorelay response regulator activity"/>
    <property type="evidence" value="ECO:0007669"/>
    <property type="project" value="TreeGrafter"/>
</dbReference>
<evidence type="ECO:0000256" key="3">
    <source>
        <dbReference type="ARBA" id="ARBA00012438"/>
    </source>
</evidence>
<dbReference type="SMART" id="SM00304">
    <property type="entry name" value="HAMP"/>
    <property type="match status" value="1"/>
</dbReference>
<feature type="domain" description="HAMP" evidence="10">
    <location>
        <begin position="234"/>
        <end position="287"/>
    </location>
</feature>
<dbReference type="Gene3D" id="1.10.287.130">
    <property type="match status" value="1"/>
</dbReference>